<dbReference type="PANTHER" id="PTHR23236:SF92">
    <property type="entry name" value="POLYADENYLATE-BINDING PROTEIN 1"/>
    <property type="match status" value="1"/>
</dbReference>
<feature type="region of interest" description="Disordered" evidence="3">
    <location>
        <begin position="1"/>
        <end position="90"/>
    </location>
</feature>
<dbReference type="CDD" id="cd12306">
    <property type="entry name" value="RRM_II_PABPs"/>
    <property type="match status" value="1"/>
</dbReference>
<dbReference type="SMART" id="SM00360">
    <property type="entry name" value="RRM"/>
    <property type="match status" value="1"/>
</dbReference>
<comment type="caution">
    <text evidence="5">The sequence shown here is derived from an EMBL/GenBank/DDBJ whole genome shotgun (WGS) entry which is preliminary data.</text>
</comment>
<dbReference type="SUPFAM" id="SSF54928">
    <property type="entry name" value="RNA-binding domain, RBD"/>
    <property type="match status" value="1"/>
</dbReference>
<protein>
    <submittedName>
        <fullName evidence="5">Polyadenylate-binding protein 2-like protein</fullName>
    </submittedName>
</protein>
<sequence>MAEQEHELYGDELGIGGSFDDGQEVPVENGGGDQEMGQQNQEPEELEKMKKRLRELEEEAARLRPSQPTSQGAGQPGDVNAPPTDEAKAEADARSIFVGSVDYSCPPEEVQQHFQSCGTVNRVTILTDKGGNPKGFAYVEFLEPEAVNNAMLLDGTELRGRHIKVSQKRTNRPGLKVRGRGRGRGMSPYGRGGGFFMPYPPMGFAPMPYGPPMRGGYGGYGFGYAPRGRGRGRGFYSPY</sequence>
<dbReference type="Pfam" id="PF00076">
    <property type="entry name" value="RRM_1"/>
    <property type="match status" value="1"/>
</dbReference>
<dbReference type="Gene3D" id="3.30.70.330">
    <property type="match status" value="1"/>
</dbReference>
<proteinExistence type="predicted"/>
<reference evidence="5" key="1">
    <citation type="submission" date="2017-08" db="EMBL/GenBank/DDBJ databases">
        <authorList>
            <person name="Polle J.E."/>
            <person name="Barry K."/>
            <person name="Cushman J."/>
            <person name="Schmutz J."/>
            <person name="Tran D."/>
            <person name="Hathwaick L.T."/>
            <person name="Yim W.C."/>
            <person name="Jenkins J."/>
            <person name="Mckie-Krisberg Z.M."/>
            <person name="Prochnik S."/>
            <person name="Lindquist E."/>
            <person name="Dockter R.B."/>
            <person name="Adam C."/>
            <person name="Molina H."/>
            <person name="Bunkerborg J."/>
            <person name="Jin E."/>
            <person name="Buchheim M."/>
            <person name="Magnuson J."/>
        </authorList>
    </citation>
    <scope>NUCLEOTIDE SEQUENCE</scope>
    <source>
        <strain evidence="5">CCAP 19/18</strain>
    </source>
</reference>
<dbReference type="PANTHER" id="PTHR23236">
    <property type="entry name" value="EUKARYOTIC TRANSLATION INITIATION FACTOR 4B/4H"/>
    <property type="match status" value="1"/>
</dbReference>
<evidence type="ECO:0000256" key="1">
    <source>
        <dbReference type="ARBA" id="ARBA00022884"/>
    </source>
</evidence>
<evidence type="ECO:0000259" key="4">
    <source>
        <dbReference type="PROSITE" id="PS50102"/>
    </source>
</evidence>
<keyword evidence="6" id="KW-1185">Reference proteome</keyword>
<evidence type="ECO:0000256" key="2">
    <source>
        <dbReference type="PROSITE-ProRule" id="PRU00176"/>
    </source>
</evidence>
<evidence type="ECO:0000313" key="6">
    <source>
        <dbReference type="Proteomes" id="UP000815325"/>
    </source>
</evidence>
<keyword evidence="1 2" id="KW-0694">RNA-binding</keyword>
<organism evidence="5 6">
    <name type="scientific">Dunaliella salina</name>
    <name type="common">Green alga</name>
    <name type="synonym">Protococcus salinus</name>
    <dbReference type="NCBI Taxonomy" id="3046"/>
    <lineage>
        <taxon>Eukaryota</taxon>
        <taxon>Viridiplantae</taxon>
        <taxon>Chlorophyta</taxon>
        <taxon>core chlorophytes</taxon>
        <taxon>Chlorophyceae</taxon>
        <taxon>CS clade</taxon>
        <taxon>Chlamydomonadales</taxon>
        <taxon>Dunaliellaceae</taxon>
        <taxon>Dunaliella</taxon>
    </lineage>
</organism>
<dbReference type="Proteomes" id="UP000815325">
    <property type="component" value="Unassembled WGS sequence"/>
</dbReference>
<dbReference type="PROSITE" id="PS50102">
    <property type="entry name" value="RRM"/>
    <property type="match status" value="1"/>
</dbReference>
<accession>A0ABQ7GV12</accession>
<dbReference type="InterPro" id="IPR035979">
    <property type="entry name" value="RBD_domain_sf"/>
</dbReference>
<evidence type="ECO:0000256" key="3">
    <source>
        <dbReference type="SAM" id="MobiDB-lite"/>
    </source>
</evidence>
<feature type="domain" description="RRM" evidence="4">
    <location>
        <begin position="94"/>
        <end position="170"/>
    </location>
</feature>
<gene>
    <name evidence="5" type="ORF">DUNSADRAFT_2845</name>
</gene>
<dbReference type="InterPro" id="IPR000504">
    <property type="entry name" value="RRM_dom"/>
</dbReference>
<evidence type="ECO:0000313" key="5">
    <source>
        <dbReference type="EMBL" id="KAF5838451.1"/>
    </source>
</evidence>
<dbReference type="InterPro" id="IPR012677">
    <property type="entry name" value="Nucleotide-bd_a/b_plait_sf"/>
</dbReference>
<name>A0ABQ7GV12_DUNSA</name>
<dbReference type="EMBL" id="MU069578">
    <property type="protein sequence ID" value="KAF5838451.1"/>
    <property type="molecule type" value="Genomic_DNA"/>
</dbReference>